<dbReference type="STRING" id="765915.A0A1Y2I1B6"/>
<sequence>MTTEPSARPAPVATVEDDIDDDLLDDVLAGMTKPAPASVPSAKSATATSTTAKTTGDAVSAGAQEEEDDLDEDAFARELSAGMEQLMSNLGNDEDPAMRAAMEEMVKAFSGTPLPNAPTASAAPGVAASSSSGAASQPTAGSFQDRIRQTMSKLEESDATASSTAGAGAEDMDSLMAEMMRQMESLTESPEFDSVLEGMMESLMAKDILHEPLRDLTDRYPAYLAENKDKLPADEYDRYTKQLTLMKQVITIYEENEGSGEDADQSKKVIQLMTEIQELGQPPAELMRELVPEGEEGEKGEQPDCNVM</sequence>
<evidence type="ECO:0000313" key="3">
    <source>
        <dbReference type="Proteomes" id="UP000193411"/>
    </source>
</evidence>
<organism evidence="2 3">
    <name type="scientific">Catenaria anguillulae PL171</name>
    <dbReference type="NCBI Taxonomy" id="765915"/>
    <lineage>
        <taxon>Eukaryota</taxon>
        <taxon>Fungi</taxon>
        <taxon>Fungi incertae sedis</taxon>
        <taxon>Blastocladiomycota</taxon>
        <taxon>Blastocladiomycetes</taxon>
        <taxon>Blastocladiales</taxon>
        <taxon>Catenariaceae</taxon>
        <taxon>Catenaria</taxon>
    </lineage>
</organism>
<feature type="compositionally biased region" description="Low complexity" evidence="1">
    <location>
        <begin position="26"/>
        <end position="55"/>
    </location>
</feature>
<feature type="compositionally biased region" description="Low complexity" evidence="1">
    <location>
        <begin position="117"/>
        <end position="142"/>
    </location>
</feature>
<dbReference type="Gene3D" id="1.20.120.900">
    <property type="entry name" value="Pex19, mPTS binding domain"/>
    <property type="match status" value="1"/>
</dbReference>
<name>A0A1Y2I1B6_9FUNG</name>
<proteinExistence type="predicted"/>
<gene>
    <name evidence="2" type="ORF">BCR44DRAFT_142841</name>
</gene>
<dbReference type="AlphaFoldDB" id="A0A1Y2I1B6"/>
<dbReference type="InterPro" id="IPR006708">
    <property type="entry name" value="Pex19"/>
</dbReference>
<comment type="caution">
    <text evidence="2">The sequence shown here is derived from an EMBL/GenBank/DDBJ whole genome shotgun (WGS) entry which is preliminary data.</text>
</comment>
<evidence type="ECO:0000256" key="1">
    <source>
        <dbReference type="SAM" id="MobiDB-lite"/>
    </source>
</evidence>
<dbReference type="OrthoDB" id="21292at2759"/>
<dbReference type="Proteomes" id="UP000193411">
    <property type="component" value="Unassembled WGS sequence"/>
</dbReference>
<feature type="region of interest" description="Disordered" evidence="1">
    <location>
        <begin position="1"/>
        <end position="72"/>
    </location>
</feature>
<dbReference type="GO" id="GO:0005778">
    <property type="term" value="C:peroxisomal membrane"/>
    <property type="evidence" value="ECO:0007669"/>
    <property type="project" value="TreeGrafter"/>
</dbReference>
<dbReference type="GO" id="GO:0033328">
    <property type="term" value="F:peroxisome membrane targeting sequence binding"/>
    <property type="evidence" value="ECO:0007669"/>
    <property type="project" value="TreeGrafter"/>
</dbReference>
<protein>
    <submittedName>
        <fullName evidence="2">Pex19 protein family-domain-containing protein</fullName>
    </submittedName>
</protein>
<dbReference type="Pfam" id="PF04614">
    <property type="entry name" value="Pex19"/>
    <property type="match status" value="1"/>
</dbReference>
<feature type="region of interest" description="Disordered" evidence="1">
    <location>
        <begin position="109"/>
        <end position="144"/>
    </location>
</feature>
<dbReference type="PANTHER" id="PTHR12774:SF2">
    <property type="entry name" value="PEROXISOMAL BIOGENESIS FACTOR 19"/>
    <property type="match status" value="1"/>
</dbReference>
<reference evidence="2 3" key="1">
    <citation type="submission" date="2016-07" db="EMBL/GenBank/DDBJ databases">
        <title>Pervasive Adenine N6-methylation of Active Genes in Fungi.</title>
        <authorList>
            <consortium name="DOE Joint Genome Institute"/>
            <person name="Mondo S.J."/>
            <person name="Dannebaum R.O."/>
            <person name="Kuo R.C."/>
            <person name="Labutti K."/>
            <person name="Haridas S."/>
            <person name="Kuo A."/>
            <person name="Salamov A."/>
            <person name="Ahrendt S.R."/>
            <person name="Lipzen A."/>
            <person name="Sullivan W."/>
            <person name="Andreopoulos W.B."/>
            <person name="Clum A."/>
            <person name="Lindquist E."/>
            <person name="Daum C."/>
            <person name="Ramamoorthy G.K."/>
            <person name="Gryganskyi A."/>
            <person name="Culley D."/>
            <person name="Magnuson J.K."/>
            <person name="James T.Y."/>
            <person name="O'Malley M.A."/>
            <person name="Stajich J.E."/>
            <person name="Spatafora J.W."/>
            <person name="Visel A."/>
            <person name="Grigoriev I.V."/>
        </authorList>
    </citation>
    <scope>NUCLEOTIDE SEQUENCE [LARGE SCALE GENOMIC DNA]</scope>
    <source>
        <strain evidence="2 3">PL171</strain>
    </source>
</reference>
<dbReference type="EMBL" id="MCFL01000004">
    <property type="protein sequence ID" value="ORZ39751.1"/>
    <property type="molecule type" value="Genomic_DNA"/>
</dbReference>
<dbReference type="PANTHER" id="PTHR12774">
    <property type="entry name" value="PEROXISOMAL BIOGENESIS FACTOR 19"/>
    <property type="match status" value="1"/>
</dbReference>
<keyword evidence="3" id="KW-1185">Reference proteome</keyword>
<evidence type="ECO:0000313" key="2">
    <source>
        <dbReference type="EMBL" id="ORZ39751.1"/>
    </source>
</evidence>
<feature type="compositionally biased region" description="Acidic residues" evidence="1">
    <location>
        <begin position="15"/>
        <end position="25"/>
    </location>
</feature>
<dbReference type="GO" id="GO:0045046">
    <property type="term" value="P:protein import into peroxisome membrane"/>
    <property type="evidence" value="ECO:0007669"/>
    <property type="project" value="TreeGrafter"/>
</dbReference>
<accession>A0A1Y2I1B6</accession>
<dbReference type="InterPro" id="IPR038322">
    <property type="entry name" value="Pex19_C_sf"/>
</dbReference>